<dbReference type="AlphaFoldDB" id="A0A502KQ63"/>
<gene>
    <name evidence="2" type="ORF">EPA86_17405</name>
</gene>
<accession>A0A502KQ63</accession>
<name>A0A502KQ63_9GAMM</name>
<organism evidence="2 3">
    <name type="scientific">Litorilituus lipolyticus</name>
    <dbReference type="NCBI Taxonomy" id="2491017"/>
    <lineage>
        <taxon>Bacteria</taxon>
        <taxon>Pseudomonadati</taxon>
        <taxon>Pseudomonadota</taxon>
        <taxon>Gammaproteobacteria</taxon>
        <taxon>Alteromonadales</taxon>
        <taxon>Colwelliaceae</taxon>
        <taxon>Litorilituus</taxon>
    </lineage>
</organism>
<evidence type="ECO:0000313" key="2">
    <source>
        <dbReference type="EMBL" id="TPH12131.1"/>
    </source>
</evidence>
<sequence length="363" mass="42442">MKYLFAALLFISFFNRASDLKTFHFRGHEYKVSSTITKVPDLEVASFCLKLNSDGVNNWWLPNYHQLMKLVRTQVSGFDHLVTVDKGETYIYNENRRRIYSYTPKENEFSNVLCISSDTVTNPQLVKSRLLKRNEFILGTKFGGLGLGTKAPEILINNYKEIPKSIDSDIAKIIGTSLKSLKGEVLDDFSEYSNDLQEKYKQPNNSGYRIRLIKEYPLEDQWNLQELLATQDKDIYFFSAFKFYPNTLISDVSKAINDKFGKPDNMNTEKGTRFMYFVFEDLNYNYENVKRLKRSKNKNIPEAVAELKMYLNQEKNGAKLHITFNSNSISNKAKEKMEKEMRKELDKFIKDKRENIQKKKVIL</sequence>
<comment type="caution">
    <text evidence="2">The sequence shown here is derived from an EMBL/GenBank/DDBJ whole genome shotgun (WGS) entry which is preliminary data.</text>
</comment>
<keyword evidence="3" id="KW-1185">Reference proteome</keyword>
<keyword evidence="1" id="KW-0732">Signal</keyword>
<evidence type="ECO:0000256" key="1">
    <source>
        <dbReference type="SAM" id="SignalP"/>
    </source>
</evidence>
<feature type="chain" id="PRO_5021463655" evidence="1">
    <location>
        <begin position="18"/>
        <end position="363"/>
    </location>
</feature>
<dbReference type="RefSeq" id="WP_140605662.1">
    <property type="nucleotide sequence ID" value="NZ_SAWY01000041.1"/>
</dbReference>
<proteinExistence type="predicted"/>
<evidence type="ECO:0000313" key="3">
    <source>
        <dbReference type="Proteomes" id="UP000315303"/>
    </source>
</evidence>
<protein>
    <submittedName>
        <fullName evidence="2">Uncharacterized protein</fullName>
    </submittedName>
</protein>
<dbReference type="Proteomes" id="UP000315303">
    <property type="component" value="Unassembled WGS sequence"/>
</dbReference>
<reference evidence="2 3" key="1">
    <citation type="submission" date="2019-01" db="EMBL/GenBank/DDBJ databases">
        <title>Litorilituus lipolytica sp. nov., isolated from intertidal sand of the Yellow Sea in China.</title>
        <authorList>
            <person name="Liu A."/>
        </authorList>
    </citation>
    <scope>NUCLEOTIDE SEQUENCE [LARGE SCALE GENOMIC DNA]</scope>
    <source>
        <strain evidence="2 3">RZ04</strain>
    </source>
</reference>
<feature type="signal peptide" evidence="1">
    <location>
        <begin position="1"/>
        <end position="17"/>
    </location>
</feature>
<dbReference type="EMBL" id="SAWY01000041">
    <property type="protein sequence ID" value="TPH12131.1"/>
    <property type="molecule type" value="Genomic_DNA"/>
</dbReference>